<evidence type="ECO:0000313" key="2">
    <source>
        <dbReference type="Proteomes" id="UP000029981"/>
    </source>
</evidence>
<accession>A0A0A0LQ91</accession>
<dbReference type="AlphaFoldDB" id="A0A0A0LQ91"/>
<evidence type="ECO:0000313" key="1">
    <source>
        <dbReference type="EMBL" id="KGN63194.1"/>
    </source>
</evidence>
<organism evidence="1 2">
    <name type="scientific">Cucumis sativus</name>
    <name type="common">Cucumber</name>
    <dbReference type="NCBI Taxonomy" id="3659"/>
    <lineage>
        <taxon>Eukaryota</taxon>
        <taxon>Viridiplantae</taxon>
        <taxon>Streptophyta</taxon>
        <taxon>Embryophyta</taxon>
        <taxon>Tracheophyta</taxon>
        <taxon>Spermatophyta</taxon>
        <taxon>Magnoliopsida</taxon>
        <taxon>eudicotyledons</taxon>
        <taxon>Gunneridae</taxon>
        <taxon>Pentapetalae</taxon>
        <taxon>rosids</taxon>
        <taxon>fabids</taxon>
        <taxon>Cucurbitales</taxon>
        <taxon>Cucurbitaceae</taxon>
        <taxon>Benincaseae</taxon>
        <taxon>Cucumis</taxon>
    </lineage>
</organism>
<dbReference type="EMBL" id="CM002923">
    <property type="protein sequence ID" value="KGN63194.1"/>
    <property type="molecule type" value="Genomic_DNA"/>
</dbReference>
<dbReference type="Proteomes" id="UP000029981">
    <property type="component" value="Chromosome 2"/>
</dbReference>
<sequence>MNSWMPKPLTPHPPALPLFHVLNVYSSGWADSSLRLPLIVFLRDPNHLSLQIFLRPPSSSIRLQMQLEVGFVPMDTVLGISKRTVKRFSICLGLVNFFLVEPSSLVLYKEDWLDFLKEGTRAVNGCFWVAVDEDSSFLLRNLDVLASSRVDFCWLVIMSKVDGMSFLARMMNFLVRARTHREF</sequence>
<protein>
    <submittedName>
        <fullName evidence="1">Uncharacterized protein</fullName>
    </submittedName>
</protein>
<keyword evidence="2" id="KW-1185">Reference proteome</keyword>
<reference evidence="1 2" key="3">
    <citation type="journal article" date="2010" name="BMC Genomics">
        <title>Transcriptome sequencing and comparative analysis of cucumber flowers with different sex types.</title>
        <authorList>
            <person name="Guo S."/>
            <person name="Zheng Y."/>
            <person name="Joung J.G."/>
            <person name="Liu S."/>
            <person name="Zhang Z."/>
            <person name="Crasta O.R."/>
            <person name="Sobral B.W."/>
            <person name="Xu Y."/>
            <person name="Huang S."/>
            <person name="Fei Z."/>
        </authorList>
    </citation>
    <scope>NUCLEOTIDE SEQUENCE [LARGE SCALE GENOMIC DNA]</scope>
    <source>
        <strain evidence="2">cv. 9930</strain>
    </source>
</reference>
<reference evidence="1 2" key="4">
    <citation type="journal article" date="2011" name="BMC Genomics">
        <title>RNA-Seq improves annotation of protein-coding genes in the cucumber genome.</title>
        <authorList>
            <person name="Li Z."/>
            <person name="Zhang Z."/>
            <person name="Yan P."/>
            <person name="Huang S."/>
            <person name="Fei Z."/>
            <person name="Lin K."/>
        </authorList>
    </citation>
    <scope>NUCLEOTIDE SEQUENCE [LARGE SCALE GENOMIC DNA]</scope>
    <source>
        <strain evidence="2">cv. 9930</strain>
    </source>
</reference>
<gene>
    <name evidence="1" type="ORF">Csa_2G408400</name>
</gene>
<name>A0A0A0LQ91_CUCSA</name>
<dbReference type="Gramene" id="KGN63194">
    <property type="protein sequence ID" value="KGN63194"/>
    <property type="gene ID" value="Csa_2G408400"/>
</dbReference>
<proteinExistence type="predicted"/>
<reference evidence="1 2" key="2">
    <citation type="journal article" date="2009" name="PLoS ONE">
        <title>An integrated genetic and cytogenetic map of the cucumber genome.</title>
        <authorList>
            <person name="Ren Y."/>
            <person name="Zhang Z."/>
            <person name="Liu J."/>
            <person name="Staub J.E."/>
            <person name="Han Y."/>
            <person name="Cheng Z."/>
            <person name="Li X."/>
            <person name="Lu J."/>
            <person name="Miao H."/>
            <person name="Kang H."/>
            <person name="Xie B."/>
            <person name="Gu X."/>
            <person name="Wang X."/>
            <person name="Du Y."/>
            <person name="Jin W."/>
            <person name="Huang S."/>
        </authorList>
    </citation>
    <scope>NUCLEOTIDE SEQUENCE [LARGE SCALE GENOMIC DNA]</scope>
    <source>
        <strain evidence="2">cv. 9930</strain>
    </source>
</reference>
<reference evidence="1 2" key="1">
    <citation type="journal article" date="2009" name="Nat. Genet.">
        <title>The genome of the cucumber, Cucumis sativus L.</title>
        <authorList>
            <person name="Huang S."/>
            <person name="Li R."/>
            <person name="Zhang Z."/>
            <person name="Li L."/>
            <person name="Gu X."/>
            <person name="Fan W."/>
            <person name="Lucas W.J."/>
            <person name="Wang X."/>
            <person name="Xie B."/>
            <person name="Ni P."/>
            <person name="Ren Y."/>
            <person name="Zhu H."/>
            <person name="Li J."/>
            <person name="Lin K."/>
            <person name="Jin W."/>
            <person name="Fei Z."/>
            <person name="Li G."/>
            <person name="Staub J."/>
            <person name="Kilian A."/>
            <person name="van der Vossen E.A."/>
            <person name="Wu Y."/>
            <person name="Guo J."/>
            <person name="He J."/>
            <person name="Jia Z."/>
            <person name="Ren Y."/>
            <person name="Tian G."/>
            <person name="Lu Y."/>
            <person name="Ruan J."/>
            <person name="Qian W."/>
            <person name="Wang M."/>
            <person name="Huang Q."/>
            <person name="Li B."/>
            <person name="Xuan Z."/>
            <person name="Cao J."/>
            <person name="Asan"/>
            <person name="Wu Z."/>
            <person name="Zhang J."/>
            <person name="Cai Q."/>
            <person name="Bai Y."/>
            <person name="Zhao B."/>
            <person name="Han Y."/>
            <person name="Li Y."/>
            <person name="Li X."/>
            <person name="Wang S."/>
            <person name="Shi Q."/>
            <person name="Liu S."/>
            <person name="Cho W.K."/>
            <person name="Kim J.Y."/>
            <person name="Xu Y."/>
            <person name="Heller-Uszynska K."/>
            <person name="Miao H."/>
            <person name="Cheng Z."/>
            <person name="Zhang S."/>
            <person name="Wu J."/>
            <person name="Yang Y."/>
            <person name="Kang H."/>
            <person name="Li M."/>
            <person name="Liang H."/>
            <person name="Ren X."/>
            <person name="Shi Z."/>
            <person name="Wen M."/>
            <person name="Jian M."/>
            <person name="Yang H."/>
            <person name="Zhang G."/>
            <person name="Yang Z."/>
            <person name="Chen R."/>
            <person name="Liu S."/>
            <person name="Li J."/>
            <person name="Ma L."/>
            <person name="Liu H."/>
            <person name="Zhou Y."/>
            <person name="Zhao J."/>
            <person name="Fang X."/>
            <person name="Li G."/>
            <person name="Fang L."/>
            <person name="Li Y."/>
            <person name="Liu D."/>
            <person name="Zheng H."/>
            <person name="Zhang Y."/>
            <person name="Qin N."/>
            <person name="Li Z."/>
            <person name="Yang G."/>
            <person name="Yang S."/>
            <person name="Bolund L."/>
            <person name="Kristiansen K."/>
            <person name="Zheng H."/>
            <person name="Li S."/>
            <person name="Zhang X."/>
            <person name="Yang H."/>
            <person name="Wang J."/>
            <person name="Sun R."/>
            <person name="Zhang B."/>
            <person name="Jiang S."/>
            <person name="Wang J."/>
            <person name="Du Y."/>
            <person name="Li S."/>
        </authorList>
    </citation>
    <scope>NUCLEOTIDE SEQUENCE [LARGE SCALE GENOMIC DNA]</scope>
    <source>
        <strain evidence="2">cv. 9930</strain>
    </source>
</reference>